<name>A0AAW2EFH6_9HYME</name>
<protein>
    <recommendedName>
        <fullName evidence="9">Beta-ketoacyl synthase-like N-terminal domain-containing protein</fullName>
    </recommendedName>
</protein>
<dbReference type="GO" id="GO:0016491">
    <property type="term" value="F:oxidoreductase activity"/>
    <property type="evidence" value="ECO:0007669"/>
    <property type="project" value="UniProtKB-KW"/>
</dbReference>
<evidence type="ECO:0000256" key="3">
    <source>
        <dbReference type="ARBA" id="ARBA00022832"/>
    </source>
</evidence>
<dbReference type="SUPFAM" id="SSF53901">
    <property type="entry name" value="Thiolase-like"/>
    <property type="match status" value="1"/>
</dbReference>
<evidence type="ECO:0000256" key="7">
    <source>
        <dbReference type="ARBA" id="ARBA00023160"/>
    </source>
</evidence>
<dbReference type="InterPro" id="IPR016039">
    <property type="entry name" value="Thiolase-like"/>
</dbReference>
<dbReference type="Proteomes" id="UP001430953">
    <property type="component" value="Unassembled WGS sequence"/>
</dbReference>
<gene>
    <name evidence="10" type="ORF">PUN28_019432</name>
</gene>
<evidence type="ECO:0000256" key="6">
    <source>
        <dbReference type="ARBA" id="ARBA00023098"/>
    </source>
</evidence>
<dbReference type="Gene3D" id="3.40.47.10">
    <property type="match status" value="1"/>
</dbReference>
<comment type="caution">
    <text evidence="10">The sequence shown here is derived from an EMBL/GenBank/DDBJ whole genome shotgun (WGS) entry which is preliminary data.</text>
</comment>
<dbReference type="Pfam" id="PF00109">
    <property type="entry name" value="ketoacyl-synt"/>
    <property type="match status" value="1"/>
</dbReference>
<keyword evidence="4" id="KW-0521">NADP</keyword>
<evidence type="ECO:0000256" key="2">
    <source>
        <dbReference type="ARBA" id="ARBA00022516"/>
    </source>
</evidence>
<feature type="domain" description="Beta-ketoacyl synthase-like N-terminal" evidence="9">
    <location>
        <begin position="46"/>
        <end position="110"/>
    </location>
</feature>
<keyword evidence="1" id="KW-0596">Phosphopantetheine</keyword>
<evidence type="ECO:0000313" key="10">
    <source>
        <dbReference type="EMBL" id="KAL0101011.1"/>
    </source>
</evidence>
<evidence type="ECO:0000256" key="1">
    <source>
        <dbReference type="ARBA" id="ARBA00022450"/>
    </source>
</evidence>
<dbReference type="PANTHER" id="PTHR43775">
    <property type="entry name" value="FATTY ACID SYNTHASE"/>
    <property type="match status" value="1"/>
</dbReference>
<keyword evidence="6" id="KW-0443">Lipid metabolism</keyword>
<proteinExistence type="predicted"/>
<dbReference type="InterPro" id="IPR014030">
    <property type="entry name" value="Ketoacyl_synth_N"/>
</dbReference>
<dbReference type="GO" id="GO:0004312">
    <property type="term" value="F:fatty acid synthase activity"/>
    <property type="evidence" value="ECO:0007669"/>
    <property type="project" value="TreeGrafter"/>
</dbReference>
<accession>A0AAW2EFH6</accession>
<dbReference type="EMBL" id="JADYXP020000025">
    <property type="protein sequence ID" value="KAL0101011.1"/>
    <property type="molecule type" value="Genomic_DNA"/>
</dbReference>
<reference evidence="10 11" key="1">
    <citation type="submission" date="2023-03" db="EMBL/GenBank/DDBJ databases">
        <title>High recombination rates correlate with genetic variation in Cardiocondyla obscurior ants.</title>
        <authorList>
            <person name="Errbii M."/>
        </authorList>
    </citation>
    <scope>NUCLEOTIDE SEQUENCE [LARGE SCALE GENOMIC DNA]</scope>
    <source>
        <strain evidence="10">Alpha-2009</strain>
        <tissue evidence="10">Whole body</tissue>
    </source>
</reference>
<keyword evidence="2" id="KW-0444">Lipid biosynthesis</keyword>
<evidence type="ECO:0000256" key="8">
    <source>
        <dbReference type="ARBA" id="ARBA00023268"/>
    </source>
</evidence>
<evidence type="ECO:0000259" key="9">
    <source>
        <dbReference type="Pfam" id="PF00109"/>
    </source>
</evidence>
<keyword evidence="3" id="KW-0276">Fatty acid metabolism</keyword>
<dbReference type="PANTHER" id="PTHR43775:SF7">
    <property type="entry name" value="FATTY ACID SYNTHASE"/>
    <property type="match status" value="1"/>
</dbReference>
<sequence>MFNIFCSCMSKIGEIILYHYFKKKDNFLYRLFFTSIFFFNMPHRIGTVNNINKFDAQFFDFSTTEGHLMDPGLRMLLEHTYEAIVDAGMNPKELQGTRTSVLTAISIPESRTFFLVNCANSQVRCMEIYKYKLFC</sequence>
<evidence type="ECO:0000256" key="4">
    <source>
        <dbReference type="ARBA" id="ARBA00022857"/>
    </source>
</evidence>
<keyword evidence="8" id="KW-0511">Multifunctional enzyme</keyword>
<keyword evidence="11" id="KW-1185">Reference proteome</keyword>
<evidence type="ECO:0000256" key="5">
    <source>
        <dbReference type="ARBA" id="ARBA00023002"/>
    </source>
</evidence>
<keyword evidence="7" id="KW-0275">Fatty acid biosynthesis</keyword>
<evidence type="ECO:0000313" key="11">
    <source>
        <dbReference type="Proteomes" id="UP001430953"/>
    </source>
</evidence>
<organism evidence="10 11">
    <name type="scientific">Cardiocondyla obscurior</name>
    <dbReference type="NCBI Taxonomy" id="286306"/>
    <lineage>
        <taxon>Eukaryota</taxon>
        <taxon>Metazoa</taxon>
        <taxon>Ecdysozoa</taxon>
        <taxon>Arthropoda</taxon>
        <taxon>Hexapoda</taxon>
        <taxon>Insecta</taxon>
        <taxon>Pterygota</taxon>
        <taxon>Neoptera</taxon>
        <taxon>Endopterygota</taxon>
        <taxon>Hymenoptera</taxon>
        <taxon>Apocrita</taxon>
        <taxon>Aculeata</taxon>
        <taxon>Formicoidea</taxon>
        <taxon>Formicidae</taxon>
        <taxon>Myrmicinae</taxon>
        <taxon>Cardiocondyla</taxon>
    </lineage>
</organism>
<dbReference type="InterPro" id="IPR050091">
    <property type="entry name" value="PKS_NRPS_Biosynth_Enz"/>
</dbReference>
<dbReference type="GO" id="GO:0006633">
    <property type="term" value="P:fatty acid biosynthetic process"/>
    <property type="evidence" value="ECO:0007669"/>
    <property type="project" value="UniProtKB-KW"/>
</dbReference>
<dbReference type="AlphaFoldDB" id="A0AAW2EFH6"/>
<keyword evidence="5" id="KW-0560">Oxidoreductase</keyword>